<protein>
    <submittedName>
        <fullName evidence="1">Uncharacterized protein</fullName>
    </submittedName>
</protein>
<reference evidence="1 2" key="1">
    <citation type="journal article" date="2016" name="Mol. Biol. Evol.">
        <title>Comparative Genomics of Early-Diverging Mushroom-Forming Fungi Provides Insights into the Origins of Lignocellulose Decay Capabilities.</title>
        <authorList>
            <person name="Nagy L.G."/>
            <person name="Riley R."/>
            <person name="Tritt A."/>
            <person name="Adam C."/>
            <person name="Daum C."/>
            <person name="Floudas D."/>
            <person name="Sun H."/>
            <person name="Yadav J.S."/>
            <person name="Pangilinan J."/>
            <person name="Larsson K.H."/>
            <person name="Matsuura K."/>
            <person name="Barry K."/>
            <person name="Labutti K."/>
            <person name="Kuo R."/>
            <person name="Ohm R.A."/>
            <person name="Bhattacharya S.S."/>
            <person name="Shirouzu T."/>
            <person name="Yoshinaga Y."/>
            <person name="Martin F.M."/>
            <person name="Grigoriev I.V."/>
            <person name="Hibbett D.S."/>
        </authorList>
    </citation>
    <scope>NUCLEOTIDE SEQUENCE [LARGE SCALE GENOMIC DNA]</scope>
    <source>
        <strain evidence="1 2">HHB10207 ss-3</strain>
    </source>
</reference>
<gene>
    <name evidence="1" type="ORF">SISSUDRAFT_995419</name>
</gene>
<evidence type="ECO:0000313" key="1">
    <source>
        <dbReference type="EMBL" id="KZT31188.1"/>
    </source>
</evidence>
<organism evidence="1 2">
    <name type="scientific">Sistotremastrum suecicum HHB10207 ss-3</name>
    <dbReference type="NCBI Taxonomy" id="1314776"/>
    <lineage>
        <taxon>Eukaryota</taxon>
        <taxon>Fungi</taxon>
        <taxon>Dikarya</taxon>
        <taxon>Basidiomycota</taxon>
        <taxon>Agaricomycotina</taxon>
        <taxon>Agaricomycetes</taxon>
        <taxon>Sistotremastrales</taxon>
        <taxon>Sistotremastraceae</taxon>
        <taxon>Sistotremastrum</taxon>
    </lineage>
</organism>
<dbReference type="Proteomes" id="UP000076798">
    <property type="component" value="Unassembled WGS sequence"/>
</dbReference>
<feature type="non-terminal residue" evidence="1">
    <location>
        <position position="1"/>
    </location>
</feature>
<name>A0A165WIE2_9AGAM</name>
<dbReference type="EMBL" id="KV428758">
    <property type="protein sequence ID" value="KZT31188.1"/>
    <property type="molecule type" value="Genomic_DNA"/>
</dbReference>
<dbReference type="OrthoDB" id="3269417at2759"/>
<dbReference type="STRING" id="1314776.A0A165WIE2"/>
<evidence type="ECO:0000313" key="2">
    <source>
        <dbReference type="Proteomes" id="UP000076798"/>
    </source>
</evidence>
<keyword evidence="2" id="KW-1185">Reference proteome</keyword>
<proteinExistence type="predicted"/>
<dbReference type="AlphaFoldDB" id="A0A165WIE2"/>
<accession>A0A165WIE2</accession>
<sequence>VVDIMHEFEIGEWLGILRHLIEILRSYRPHMVCEMDRRYVVSPCAYVFGDYTIRKFRTDVFEPKRLAGRDYEDLLQVALPVFEGLFPTRRDDAVANLLFALLVDWHSLAKLRLHTTTTLDYLSAAPLILGEAFRQFADMTCPALQHQFMLRRPRLHFFGSYVENIKRYGTFDSYTSGIVSV</sequence>